<dbReference type="Gene3D" id="1.10.630.10">
    <property type="entry name" value="Cytochrome P450"/>
    <property type="match status" value="1"/>
</dbReference>
<keyword evidence="2" id="KW-1185">Reference proteome</keyword>
<dbReference type="GO" id="GO:0004497">
    <property type="term" value="F:monooxygenase activity"/>
    <property type="evidence" value="ECO:0007669"/>
    <property type="project" value="InterPro"/>
</dbReference>
<proteinExistence type="predicted"/>
<evidence type="ECO:0000313" key="2">
    <source>
        <dbReference type="Proteomes" id="UP000015241"/>
    </source>
</evidence>
<accession>S8E9F8</accession>
<dbReference type="GO" id="GO:0005506">
    <property type="term" value="F:iron ion binding"/>
    <property type="evidence" value="ECO:0007669"/>
    <property type="project" value="InterPro"/>
</dbReference>
<sequence length="50" mass="5464">RICPGRRFADTSDWLVITAILSTYKIRKARDAAGIEVIPPIIEFTSGSGT</sequence>
<dbReference type="Proteomes" id="UP000015241">
    <property type="component" value="Unassembled WGS sequence"/>
</dbReference>
<dbReference type="GO" id="GO:0016705">
    <property type="term" value="F:oxidoreductase activity, acting on paired donors, with incorporation or reduction of molecular oxygen"/>
    <property type="evidence" value="ECO:0007669"/>
    <property type="project" value="InterPro"/>
</dbReference>
<name>S8E9F8_FOMSC</name>
<gene>
    <name evidence="1" type="ORF">FOMPIDRAFT_1123522</name>
</gene>
<dbReference type="GO" id="GO:0020037">
    <property type="term" value="F:heme binding"/>
    <property type="evidence" value="ECO:0007669"/>
    <property type="project" value="InterPro"/>
</dbReference>
<dbReference type="InterPro" id="IPR036396">
    <property type="entry name" value="Cyt_P450_sf"/>
</dbReference>
<protein>
    <recommendedName>
        <fullName evidence="3">Cytochrome P450</fullName>
    </recommendedName>
</protein>
<dbReference type="OrthoDB" id="2685000at2759"/>
<evidence type="ECO:0008006" key="3">
    <source>
        <dbReference type="Google" id="ProtNLM"/>
    </source>
</evidence>
<dbReference type="EMBL" id="KE504152">
    <property type="protein sequence ID" value="EPS99948.1"/>
    <property type="molecule type" value="Genomic_DNA"/>
</dbReference>
<dbReference type="AlphaFoldDB" id="S8E9F8"/>
<evidence type="ECO:0000313" key="1">
    <source>
        <dbReference type="EMBL" id="EPS99948.1"/>
    </source>
</evidence>
<dbReference type="InParanoid" id="S8E9F8"/>
<reference evidence="1 2" key="1">
    <citation type="journal article" date="2012" name="Science">
        <title>The Paleozoic origin of enzymatic lignin decomposition reconstructed from 31 fungal genomes.</title>
        <authorList>
            <person name="Floudas D."/>
            <person name="Binder M."/>
            <person name="Riley R."/>
            <person name="Barry K."/>
            <person name="Blanchette R.A."/>
            <person name="Henrissat B."/>
            <person name="Martinez A.T."/>
            <person name="Otillar R."/>
            <person name="Spatafora J.W."/>
            <person name="Yadav J.S."/>
            <person name="Aerts A."/>
            <person name="Benoit I."/>
            <person name="Boyd A."/>
            <person name="Carlson A."/>
            <person name="Copeland A."/>
            <person name="Coutinho P.M."/>
            <person name="de Vries R.P."/>
            <person name="Ferreira P."/>
            <person name="Findley K."/>
            <person name="Foster B."/>
            <person name="Gaskell J."/>
            <person name="Glotzer D."/>
            <person name="Gorecki P."/>
            <person name="Heitman J."/>
            <person name="Hesse C."/>
            <person name="Hori C."/>
            <person name="Igarashi K."/>
            <person name="Jurgens J.A."/>
            <person name="Kallen N."/>
            <person name="Kersten P."/>
            <person name="Kohler A."/>
            <person name="Kuees U."/>
            <person name="Kumar T.K.A."/>
            <person name="Kuo A."/>
            <person name="LaButti K."/>
            <person name="Larrondo L.F."/>
            <person name="Lindquist E."/>
            <person name="Ling A."/>
            <person name="Lombard V."/>
            <person name="Lucas S."/>
            <person name="Lundell T."/>
            <person name="Martin R."/>
            <person name="McLaughlin D.J."/>
            <person name="Morgenstern I."/>
            <person name="Morin E."/>
            <person name="Murat C."/>
            <person name="Nagy L.G."/>
            <person name="Nolan M."/>
            <person name="Ohm R.A."/>
            <person name="Patyshakuliyeva A."/>
            <person name="Rokas A."/>
            <person name="Ruiz-Duenas F.J."/>
            <person name="Sabat G."/>
            <person name="Salamov A."/>
            <person name="Samejima M."/>
            <person name="Schmutz J."/>
            <person name="Slot J.C."/>
            <person name="St John F."/>
            <person name="Stenlid J."/>
            <person name="Sun H."/>
            <person name="Sun S."/>
            <person name="Syed K."/>
            <person name="Tsang A."/>
            <person name="Wiebenga A."/>
            <person name="Young D."/>
            <person name="Pisabarro A."/>
            <person name="Eastwood D.C."/>
            <person name="Martin F."/>
            <person name="Cullen D."/>
            <person name="Grigoriev I.V."/>
            <person name="Hibbett D.S."/>
        </authorList>
    </citation>
    <scope>NUCLEOTIDE SEQUENCE</scope>
    <source>
        <strain evidence="2">FP-58527</strain>
    </source>
</reference>
<dbReference type="HOGENOM" id="CLU_3129719_0_0_1"/>
<organism evidence="1 2">
    <name type="scientific">Fomitopsis schrenkii</name>
    <name type="common">Brown rot fungus</name>
    <dbReference type="NCBI Taxonomy" id="2126942"/>
    <lineage>
        <taxon>Eukaryota</taxon>
        <taxon>Fungi</taxon>
        <taxon>Dikarya</taxon>
        <taxon>Basidiomycota</taxon>
        <taxon>Agaricomycotina</taxon>
        <taxon>Agaricomycetes</taxon>
        <taxon>Polyporales</taxon>
        <taxon>Fomitopsis</taxon>
    </lineage>
</organism>
<feature type="non-terminal residue" evidence="1">
    <location>
        <position position="1"/>
    </location>
</feature>